<dbReference type="Gene3D" id="2.30.30.490">
    <property type="match status" value="1"/>
</dbReference>
<dbReference type="FunFam" id="2.30.30.490:FF:000017">
    <property type="entry name" value="Bromo-adjacent homology (BAH) domain-containing protein"/>
    <property type="match status" value="1"/>
</dbReference>
<dbReference type="AlphaFoldDB" id="A0A835I9L8"/>
<protein>
    <recommendedName>
        <fullName evidence="1">BAH domain-containing protein</fullName>
    </recommendedName>
</protein>
<dbReference type="InterPro" id="IPR043151">
    <property type="entry name" value="BAH_sf"/>
</dbReference>
<dbReference type="GO" id="GO:0003723">
    <property type="term" value="F:RNA binding"/>
    <property type="evidence" value="ECO:0007669"/>
    <property type="project" value="TreeGrafter"/>
</dbReference>
<dbReference type="Pfam" id="PF01426">
    <property type="entry name" value="BAH"/>
    <property type="match status" value="1"/>
</dbReference>
<dbReference type="EMBL" id="JADFTS010000003">
    <property type="protein sequence ID" value="KAF9612722.1"/>
    <property type="molecule type" value="Genomic_DNA"/>
</dbReference>
<evidence type="ECO:0000313" key="2">
    <source>
        <dbReference type="EMBL" id="KAF9612722.1"/>
    </source>
</evidence>
<feature type="domain" description="BAH" evidence="1">
    <location>
        <begin position="46"/>
        <end position="170"/>
    </location>
</feature>
<accession>A0A835I9L8</accession>
<dbReference type="OrthoDB" id="1896853at2759"/>
<dbReference type="PANTHER" id="PTHR47073:SF2">
    <property type="entry name" value="PROTEIN ANTI-SILENCING 1"/>
    <property type="match status" value="1"/>
</dbReference>
<name>A0A835I9L8_9MAGN</name>
<comment type="caution">
    <text evidence="2">The sequence shown here is derived from an EMBL/GenBank/DDBJ whole genome shotgun (WGS) entry which is preliminary data.</text>
</comment>
<dbReference type="PANTHER" id="PTHR47073">
    <property type="entry name" value="PROTEIN ANTI-SILENCING 1"/>
    <property type="match status" value="1"/>
</dbReference>
<organism evidence="2 3">
    <name type="scientific">Coptis chinensis</name>
    <dbReference type="NCBI Taxonomy" id="261450"/>
    <lineage>
        <taxon>Eukaryota</taxon>
        <taxon>Viridiplantae</taxon>
        <taxon>Streptophyta</taxon>
        <taxon>Embryophyta</taxon>
        <taxon>Tracheophyta</taxon>
        <taxon>Spermatophyta</taxon>
        <taxon>Magnoliopsida</taxon>
        <taxon>Ranunculales</taxon>
        <taxon>Ranunculaceae</taxon>
        <taxon>Coptidoideae</taxon>
        <taxon>Coptis</taxon>
    </lineage>
</organism>
<dbReference type="GO" id="GO:0003682">
    <property type="term" value="F:chromatin binding"/>
    <property type="evidence" value="ECO:0007669"/>
    <property type="project" value="InterPro"/>
</dbReference>
<proteinExistence type="predicted"/>
<dbReference type="Proteomes" id="UP000631114">
    <property type="component" value="Unassembled WGS sequence"/>
</dbReference>
<evidence type="ECO:0000313" key="3">
    <source>
        <dbReference type="Proteomes" id="UP000631114"/>
    </source>
</evidence>
<dbReference type="PROSITE" id="PS51038">
    <property type="entry name" value="BAH"/>
    <property type="match status" value="1"/>
</dbReference>
<dbReference type="InterPro" id="IPR001025">
    <property type="entry name" value="BAH_dom"/>
</dbReference>
<reference evidence="2 3" key="1">
    <citation type="submission" date="2020-10" db="EMBL/GenBank/DDBJ databases">
        <title>The Coptis chinensis genome and diversification of protoberbering-type alkaloids.</title>
        <authorList>
            <person name="Wang B."/>
            <person name="Shu S."/>
            <person name="Song C."/>
            <person name="Liu Y."/>
        </authorList>
    </citation>
    <scope>NUCLEOTIDE SEQUENCE [LARGE SCALE GENOMIC DNA]</scope>
    <source>
        <strain evidence="2">HL-2020</strain>
        <tissue evidence="2">Leaf</tissue>
    </source>
</reference>
<feature type="non-terminal residue" evidence="2">
    <location>
        <position position="517"/>
    </location>
</feature>
<keyword evidence="3" id="KW-1185">Reference proteome</keyword>
<evidence type="ECO:0000259" key="1">
    <source>
        <dbReference type="PROSITE" id="PS51038"/>
    </source>
</evidence>
<gene>
    <name evidence="2" type="ORF">IFM89_003264</name>
</gene>
<sequence length="517" mass="58951">YSGYSVASMSHTEQANKECDFKWGKKGLAGKKKDVQFYESFTYDGVEYFLYDCVYLYVENEPEPYIGKLIKMWENPDNSKKGKVLWFFKPTEIRKYLHGVPLNNEIFLASGEGRGLFNVNHLDVLNGKCNVVCTSKDRRNPQPSEGELKRADYIFYRTFDVGKFKISDKFEDEIAGVDVRNIFNRKKGHRLANLPKIQAKASCGEAPVVVENPASVFNKYRVKDERNSSHPVENKAKLNPSQDSKHFGGIQYVSINNNGSLSDSARALKEQNVPAVREQKSMVSVAEKLTIGSDEGKPGSLVRPSEYKRKAVEAGDLFGMDRKKVKFGEEAKREKGIETISQVSKVTRKQEIPWEERLLREYEKGTLVLFQNLDPSYTAEEVQEFVLQAFQVNCTVRAIPRNAFSSCYGGEAFAIFKSKQVAEMVLINLQKKCLMLDNGWPLVACVEAPRAHGKQAKHIGHLSIEKALQKHRGEKRDAVSTSHFPQPNTIEYYMAVEWCQLQEQSELWWMELHKVVL</sequence>